<proteinExistence type="predicted"/>
<comment type="caution">
    <text evidence="1">The sequence shown here is derived from an EMBL/GenBank/DDBJ whole genome shotgun (WGS) entry which is preliminary data.</text>
</comment>
<protein>
    <submittedName>
        <fullName evidence="1">Uncharacterized protein</fullName>
    </submittedName>
</protein>
<evidence type="ECO:0000313" key="1">
    <source>
        <dbReference type="EMBL" id="GAI10666.1"/>
    </source>
</evidence>
<gene>
    <name evidence="1" type="ORF">S06H3_17874</name>
</gene>
<reference evidence="1" key="1">
    <citation type="journal article" date="2014" name="Front. Microbiol.">
        <title>High frequency of phylogenetically diverse reductive dehalogenase-homologous genes in deep subseafloor sedimentary metagenomes.</title>
        <authorList>
            <person name="Kawai M."/>
            <person name="Futagami T."/>
            <person name="Toyoda A."/>
            <person name="Takaki Y."/>
            <person name="Nishi S."/>
            <person name="Hori S."/>
            <person name="Arai W."/>
            <person name="Tsubouchi T."/>
            <person name="Morono Y."/>
            <person name="Uchiyama I."/>
            <person name="Ito T."/>
            <person name="Fujiyama A."/>
            <person name="Inagaki F."/>
            <person name="Takami H."/>
        </authorList>
    </citation>
    <scope>NUCLEOTIDE SEQUENCE</scope>
    <source>
        <strain evidence="1">Expedition CK06-06</strain>
    </source>
</reference>
<dbReference type="EMBL" id="BARV01008976">
    <property type="protein sequence ID" value="GAI10666.1"/>
    <property type="molecule type" value="Genomic_DNA"/>
</dbReference>
<feature type="non-terminal residue" evidence="1">
    <location>
        <position position="1"/>
    </location>
</feature>
<name>X1LXY9_9ZZZZ</name>
<sequence>AWLAWVVYEDFDLVWKHFVMHPETFIDLIRIPGRIPHMTWDDCASYLDSTLYFDDRQLYIDIKRYWWLLRTKISNFVASTPNKGKIAGFLLDDMTAEVKCSPRANFNYDRWAWKMNYKNPKKVDMFPVNIHTRRRFNYKFFEYSRIFNEETYKLEPDPRMGIWFPAKEWDRYWDMRLEFSERGGRNLESVMKDAFKDPPDIHEIVDSAVKNNHLETDDEIIKFLTSKAAKIQGLNSAYQRTRDPKTKEKIFNIADDLGLLKEAKQAVRS</sequence>
<accession>X1LXY9</accession>
<dbReference type="AlphaFoldDB" id="X1LXY9"/>
<organism evidence="1">
    <name type="scientific">marine sediment metagenome</name>
    <dbReference type="NCBI Taxonomy" id="412755"/>
    <lineage>
        <taxon>unclassified sequences</taxon>
        <taxon>metagenomes</taxon>
        <taxon>ecological metagenomes</taxon>
    </lineage>
</organism>